<name>A0A6A7BZW5_9PEZI</name>
<keyword evidence="10" id="KW-0206">Cytoskeleton</keyword>
<evidence type="ECO:0000256" key="10">
    <source>
        <dbReference type="ARBA" id="ARBA00023212"/>
    </source>
</evidence>
<evidence type="ECO:0000313" key="14">
    <source>
        <dbReference type="EMBL" id="KAF2860801.1"/>
    </source>
</evidence>
<evidence type="ECO:0000256" key="9">
    <source>
        <dbReference type="ARBA" id="ARBA00023054"/>
    </source>
</evidence>
<reference evidence="14" key="1">
    <citation type="journal article" date="2020" name="Stud. Mycol.">
        <title>101 Dothideomycetes genomes: a test case for predicting lifestyles and emergence of pathogens.</title>
        <authorList>
            <person name="Haridas S."/>
            <person name="Albert R."/>
            <person name="Binder M."/>
            <person name="Bloem J."/>
            <person name="Labutti K."/>
            <person name="Salamov A."/>
            <person name="Andreopoulos B."/>
            <person name="Baker S."/>
            <person name="Barry K."/>
            <person name="Bills G."/>
            <person name="Bluhm B."/>
            <person name="Cannon C."/>
            <person name="Castanera R."/>
            <person name="Culley D."/>
            <person name="Daum C."/>
            <person name="Ezra D."/>
            <person name="Gonzalez J."/>
            <person name="Henrissat B."/>
            <person name="Kuo A."/>
            <person name="Liang C."/>
            <person name="Lipzen A."/>
            <person name="Lutzoni F."/>
            <person name="Magnuson J."/>
            <person name="Mondo S."/>
            <person name="Nolan M."/>
            <person name="Ohm R."/>
            <person name="Pangilinan J."/>
            <person name="Park H.-J."/>
            <person name="Ramirez L."/>
            <person name="Alfaro M."/>
            <person name="Sun H."/>
            <person name="Tritt A."/>
            <person name="Yoshinaga Y."/>
            <person name="Zwiers L.-H."/>
            <person name="Turgeon B."/>
            <person name="Goodwin S."/>
            <person name="Spatafora J."/>
            <person name="Crous P."/>
            <person name="Grigoriev I."/>
        </authorList>
    </citation>
    <scope>NUCLEOTIDE SEQUENCE</scope>
    <source>
        <strain evidence="14">CBS 480.64</strain>
    </source>
</reference>
<gene>
    <name evidence="14" type="ORF">K470DRAFT_216320</name>
</gene>
<evidence type="ECO:0000313" key="15">
    <source>
        <dbReference type="Proteomes" id="UP000799421"/>
    </source>
</evidence>
<organism evidence="14 15">
    <name type="scientific">Piedraia hortae CBS 480.64</name>
    <dbReference type="NCBI Taxonomy" id="1314780"/>
    <lineage>
        <taxon>Eukaryota</taxon>
        <taxon>Fungi</taxon>
        <taxon>Dikarya</taxon>
        <taxon>Ascomycota</taxon>
        <taxon>Pezizomycotina</taxon>
        <taxon>Dothideomycetes</taxon>
        <taxon>Dothideomycetidae</taxon>
        <taxon>Capnodiales</taxon>
        <taxon>Piedraiaceae</taxon>
        <taxon>Piedraia</taxon>
    </lineage>
</organism>
<evidence type="ECO:0000256" key="3">
    <source>
        <dbReference type="ARBA" id="ARBA00004657"/>
    </source>
</evidence>
<evidence type="ECO:0000256" key="6">
    <source>
        <dbReference type="ARBA" id="ARBA00022553"/>
    </source>
</evidence>
<dbReference type="AlphaFoldDB" id="A0A6A7BZW5"/>
<evidence type="ECO:0000256" key="7">
    <source>
        <dbReference type="ARBA" id="ARBA00022843"/>
    </source>
</evidence>
<dbReference type="Proteomes" id="UP000799421">
    <property type="component" value="Unassembled WGS sequence"/>
</dbReference>
<evidence type="ECO:0000256" key="8">
    <source>
        <dbReference type="ARBA" id="ARBA00022990"/>
    </source>
</evidence>
<keyword evidence="9" id="KW-0175">Coiled coil</keyword>
<dbReference type="PANTHER" id="PTHR13034:SF2">
    <property type="entry name" value="DYNACTIN SUBUNIT 4"/>
    <property type="match status" value="1"/>
</dbReference>
<evidence type="ECO:0000256" key="1">
    <source>
        <dbReference type="ARBA" id="ARBA00004300"/>
    </source>
</evidence>
<comment type="similarity">
    <text evidence="11">Belongs to the dynactin subunit 4 family.</text>
</comment>
<keyword evidence="6" id="KW-0597">Phosphoprotein</keyword>
<evidence type="ECO:0000256" key="5">
    <source>
        <dbReference type="ARBA" id="ARBA00022499"/>
    </source>
</evidence>
<dbReference type="EMBL" id="MU005978">
    <property type="protein sequence ID" value="KAF2860801.1"/>
    <property type="molecule type" value="Genomic_DNA"/>
</dbReference>
<dbReference type="InterPro" id="IPR008603">
    <property type="entry name" value="DCTN4"/>
</dbReference>
<keyword evidence="5" id="KW-1017">Isopeptide bond</keyword>
<keyword evidence="4" id="KW-0963">Cytoplasm</keyword>
<comment type="subcellular location">
    <subcellularLocation>
        <location evidence="1">Cytoplasm</location>
        <location evidence="1">Cytoskeleton</location>
        <location evidence="1">Microtubule organizing center</location>
        <location evidence="1">Centrosome</location>
    </subcellularLocation>
    <subcellularLocation>
        <location evidence="2">Cytoplasm</location>
        <location evidence="2">Cytoskeleton</location>
        <location evidence="2">Stress fiber</location>
    </subcellularLocation>
    <subcellularLocation>
        <location evidence="3">Cytoplasm</location>
        <location evidence="3">Myofibril</location>
    </subcellularLocation>
</comment>
<dbReference type="GO" id="GO:0005869">
    <property type="term" value="C:dynactin complex"/>
    <property type="evidence" value="ECO:0007669"/>
    <property type="project" value="InterPro"/>
</dbReference>
<keyword evidence="15" id="KW-1185">Reference proteome</keyword>
<accession>A0A6A7BZW5</accession>
<dbReference type="PANTHER" id="PTHR13034">
    <property type="entry name" value="DYNACTIN P62 SUBUNIT"/>
    <property type="match status" value="1"/>
</dbReference>
<dbReference type="Pfam" id="PF05502">
    <property type="entry name" value="Dynactin_p62"/>
    <property type="match status" value="1"/>
</dbReference>
<evidence type="ECO:0000256" key="2">
    <source>
        <dbReference type="ARBA" id="ARBA00004529"/>
    </source>
</evidence>
<keyword evidence="7" id="KW-0832">Ubl conjugation</keyword>
<proteinExistence type="inferred from homology"/>
<dbReference type="GO" id="GO:0001725">
    <property type="term" value="C:stress fiber"/>
    <property type="evidence" value="ECO:0007669"/>
    <property type="project" value="UniProtKB-SubCell"/>
</dbReference>
<comment type="subunit">
    <text evidence="13">Subunit of dynactin, a multiprotein complex part of a tripartite complex with dynein and a adapter, such as BICDL1, BICD2 or HOOK3. The dynactin complex is built around ACTR1A/ACTB filament and consists of an actin-related filament composed of a shoulder domain, a pointed end and a barbed end. Its length is defined by its flexible shoulder domain. The soulder is composed of 2 DCTN1 subunits, 4 DCTN2 and 2 DCTN3. The 4 DCNT2 (via N-terminus) bind the ACTR1A filament and act as molecular rulers to determine the length. The pointed end is important for binding dynein-dynactin cargo adapters. Consists of 4 subunits: ACTR10, DCNT4, DCTN5 and DCTN6. The barbed end is composed of a CAPZA1:CAPZB heterodimers, which binds ACTR1A/ACTB filament and dynactin and stabilizes dynactin. Interacts with ATP7B, but not ATP7A, in a copper-dependent manner. Interacts with ANK2; this interaction is required for localization at costameres. Interacts with N4BP2L1.</text>
</comment>
<dbReference type="OrthoDB" id="283815at2759"/>
<evidence type="ECO:0000256" key="12">
    <source>
        <dbReference type="ARBA" id="ARBA00034864"/>
    </source>
</evidence>
<evidence type="ECO:0000256" key="4">
    <source>
        <dbReference type="ARBA" id="ARBA00022490"/>
    </source>
</evidence>
<evidence type="ECO:0000256" key="13">
    <source>
        <dbReference type="ARBA" id="ARBA00093507"/>
    </source>
</evidence>
<keyword evidence="8" id="KW-0007">Acetylation</keyword>
<sequence length="513" mass="56975">MAFPYTHYTCPCGDEEGEEARFSPHGLYPLETLLFCDECDAIRCPRCWAEEVLCWYCPTCLFEVPSPSIKGEGNRCPRSCYNCPICAVSLVVTTLPPKHDTGLLKPSATPEEAYTLQCQCCDWSSVDVGIKLNKPARITEQLSKQRYAKRTKASEENRRDVDQTFDCLAKFYHKQLSETEPISAYTDSPYGSPAALAKLLNFYGGVTLPGFKKKKVGQGIREAREPAEGFWAIGKDDEALLDNIRALNWDDKTTAEQRDSAPVNHNARLIEDLWPTAQQLRTRKGKRCKTCRQYLAKPDVKKLGTKYKVRLLAQSHIPRLTMRPLHGSDGQIGGPFRLRPTEPTPPELSPGQTKSYILTIHNPIFETIKVTLGTPSITPGPISSRVTILCPSFTVGPAGDAWEEALHSSAGPWIAEDGRKRAQPSISSISLTSTGEKQPEAGKVWDRKRNATSVIAEIVVPLALTGGGKATGLLEVPFYVRAEWDETETKDKEKEKCKREVAFWCLVVLGQVG</sequence>
<evidence type="ECO:0000256" key="11">
    <source>
        <dbReference type="ARBA" id="ARBA00034776"/>
    </source>
</evidence>
<protein>
    <recommendedName>
        <fullName evidence="12">Dynactin subunit 4</fullName>
    </recommendedName>
</protein>